<dbReference type="RefSeq" id="WP_138046084.1">
    <property type="nucleotide sequence ID" value="NZ_VBZC01000017.1"/>
</dbReference>
<comment type="caution">
    <text evidence="1">The sequence shown here is derived from an EMBL/GenBank/DDBJ whole genome shotgun (WGS) entry which is preliminary data.</text>
</comment>
<dbReference type="AlphaFoldDB" id="A0A5R9FZW1"/>
<dbReference type="EMBL" id="VBZC01000017">
    <property type="protein sequence ID" value="TLS44925.1"/>
    <property type="molecule type" value="Genomic_DNA"/>
</dbReference>
<accession>A0A5R9FZW1</accession>
<sequence length="85" mass="9652">MSSCRYGLNAGAAAVAHPIGRFRIIRTRTNRQLNTAIQELHDRAESERRWRLTTEQRIERALALLEGQDTDLAARLRAVLQGDQP</sequence>
<protein>
    <submittedName>
        <fullName evidence="1">Uncharacterized protein</fullName>
    </submittedName>
</protein>
<organism evidence="1 2">
    <name type="scientific">Streptomyces montanus</name>
    <dbReference type="NCBI Taxonomy" id="2580423"/>
    <lineage>
        <taxon>Bacteria</taxon>
        <taxon>Bacillati</taxon>
        <taxon>Actinomycetota</taxon>
        <taxon>Actinomycetes</taxon>
        <taxon>Kitasatosporales</taxon>
        <taxon>Streptomycetaceae</taxon>
        <taxon>Streptomyces</taxon>
    </lineage>
</organism>
<name>A0A5R9FZW1_9ACTN</name>
<dbReference type="Proteomes" id="UP000305906">
    <property type="component" value="Unassembled WGS sequence"/>
</dbReference>
<gene>
    <name evidence="1" type="ORF">FE633_17415</name>
</gene>
<evidence type="ECO:0000313" key="1">
    <source>
        <dbReference type="EMBL" id="TLS44925.1"/>
    </source>
</evidence>
<reference evidence="1 2" key="1">
    <citation type="submission" date="2019-05" db="EMBL/GenBank/DDBJ databases">
        <title>Streptomyces sp. NEAU-C151, a novel actinomycete isolated from soil.</title>
        <authorList>
            <person name="Han L."/>
            <person name="Jiang H."/>
        </authorList>
    </citation>
    <scope>NUCLEOTIDE SEQUENCE [LARGE SCALE GENOMIC DNA]</scope>
    <source>
        <strain evidence="1 2">NEAU-C151</strain>
    </source>
</reference>
<proteinExistence type="predicted"/>
<evidence type="ECO:0000313" key="2">
    <source>
        <dbReference type="Proteomes" id="UP000305906"/>
    </source>
</evidence>
<keyword evidence="2" id="KW-1185">Reference proteome</keyword>